<feature type="chain" id="PRO_5007566538" description="Heparinase" evidence="2">
    <location>
        <begin position="22"/>
        <end position="836"/>
    </location>
</feature>
<feature type="region of interest" description="Disordered" evidence="1">
    <location>
        <begin position="807"/>
        <end position="836"/>
    </location>
</feature>
<sequence length="836" mass="90894">MTRGRSLAPLALALGLAGLLAGCDRRQTPGPPAVHSGAGAQPGAQPGAHPGAEETQSGAAALAVAAPRFQAPPAPPAVPAKGHPRLWVREADLPKLRARATPANPLFKELATVTAEAVAAMDKGQIPSEGDCAFSRVYCEAHAELFAFMSLVSSDEAARNDYAARARKILLYIVDRVNKGDPKDPFNRNFARGDRARWAGESFGLTVDWIYGYLSPQDKAAIRPVFLRWAEEQLRSTTTSHAHPEPIGKLNDPAMLKEPRKRRYAVNNYFTSHMRNLTLLSLAFDEADDPPDQKHNGTYPRLRDYFANVAGAWLYMSDSVLRNDARGGVPPEGFQYGPATLAYVSETLLAIQTAGEADPAKWGPQVHLDGNPFWHEFIPAHLHSLSPATPQGRIGPTHEAAWTGDGQRYEYTDHIDPFAALGLHAQNSGNAERLNALRWMAIHAGPGGAAGLARRARSTLGQVHKRHSILYFLLLDPAVTPTDPRPSIPLTHYGAGLGHVFARTSWGPDATWLHYQLGWEHIDHQHGDGLSFGFYRGGEWLTKERIGYGAFFGNSEQHNTLAVENDRNRRHDDPNRGELWRRGSQWPLVHTHDPRVLAKSFAQDYVYVLGDATPLYNSDYENIGDVKHVSRSLVWLKPDHLVLYDRAATGKEGRFKRFFLQTPSAAQVAGNLATVTTPKGQKLFVTALLPDNPVLAAEPYKPTGTWDTKPAEFESMLATLRTEPPSPMPRDTRFLHVLQGADGKAAADPAALVRTKQGTPFAGVAVKGTLVLFPVDLGAVSQVQYTAPAGVTRHLVTGLTPGASYDVSKKPGGGGDEITIRPGSATKADEGGVLSF</sequence>
<dbReference type="PROSITE" id="PS51257">
    <property type="entry name" value="PROKAR_LIPOPROTEIN"/>
    <property type="match status" value="1"/>
</dbReference>
<dbReference type="RefSeq" id="WP_061612384.1">
    <property type="nucleotide sequence ID" value="NZ_JEMA01001049.1"/>
</dbReference>
<evidence type="ECO:0000256" key="2">
    <source>
        <dbReference type="SAM" id="SignalP"/>
    </source>
</evidence>
<feature type="compositionally biased region" description="Low complexity" evidence="1">
    <location>
        <begin position="37"/>
        <end position="50"/>
    </location>
</feature>
<gene>
    <name evidence="3" type="ORF">BE15_13455</name>
</gene>
<feature type="region of interest" description="Disordered" evidence="1">
    <location>
        <begin position="27"/>
        <end position="58"/>
    </location>
</feature>
<evidence type="ECO:0000256" key="1">
    <source>
        <dbReference type="SAM" id="MobiDB-lite"/>
    </source>
</evidence>
<organism evidence="3 4">
    <name type="scientific">Sorangium cellulosum</name>
    <name type="common">Polyangium cellulosum</name>
    <dbReference type="NCBI Taxonomy" id="56"/>
    <lineage>
        <taxon>Bacteria</taxon>
        <taxon>Pseudomonadati</taxon>
        <taxon>Myxococcota</taxon>
        <taxon>Polyangia</taxon>
        <taxon>Polyangiales</taxon>
        <taxon>Polyangiaceae</taxon>
        <taxon>Sorangium</taxon>
    </lineage>
</organism>
<dbReference type="OrthoDB" id="5499956at2"/>
<evidence type="ECO:0000313" key="4">
    <source>
        <dbReference type="Proteomes" id="UP000075260"/>
    </source>
</evidence>
<protein>
    <recommendedName>
        <fullName evidence="5">Heparinase</fullName>
    </recommendedName>
</protein>
<accession>A0A150Q589</accession>
<dbReference type="Gene3D" id="1.50.10.100">
    <property type="entry name" value="Chondroitin AC/alginate lyase"/>
    <property type="match status" value="1"/>
</dbReference>
<proteinExistence type="predicted"/>
<dbReference type="AlphaFoldDB" id="A0A150Q589"/>
<dbReference type="InterPro" id="IPR008929">
    <property type="entry name" value="Chondroitin_lyas"/>
</dbReference>
<dbReference type="EMBL" id="JEMA01001049">
    <property type="protein sequence ID" value="KYF62983.1"/>
    <property type="molecule type" value="Genomic_DNA"/>
</dbReference>
<name>A0A150Q589_SORCE</name>
<comment type="caution">
    <text evidence="3">The sequence shown here is derived from an EMBL/GenBank/DDBJ whole genome shotgun (WGS) entry which is preliminary data.</text>
</comment>
<dbReference type="Gene3D" id="2.70.98.70">
    <property type="match status" value="1"/>
</dbReference>
<evidence type="ECO:0000313" key="3">
    <source>
        <dbReference type="EMBL" id="KYF62983.1"/>
    </source>
</evidence>
<keyword evidence="2" id="KW-0732">Signal</keyword>
<feature type="signal peptide" evidence="2">
    <location>
        <begin position="1"/>
        <end position="21"/>
    </location>
</feature>
<reference evidence="3 4" key="1">
    <citation type="submission" date="2014-02" db="EMBL/GenBank/DDBJ databases">
        <title>The small core and large imbalanced accessory genome model reveals a collaborative survival strategy of Sorangium cellulosum strains in nature.</title>
        <authorList>
            <person name="Han K."/>
            <person name="Peng R."/>
            <person name="Blom J."/>
            <person name="Li Y.-Z."/>
        </authorList>
    </citation>
    <scope>NUCLEOTIDE SEQUENCE [LARGE SCALE GENOMIC DNA]</scope>
    <source>
        <strain evidence="3 4">So0008-312</strain>
    </source>
</reference>
<dbReference type="Proteomes" id="UP000075260">
    <property type="component" value="Unassembled WGS sequence"/>
</dbReference>
<evidence type="ECO:0008006" key="5">
    <source>
        <dbReference type="Google" id="ProtNLM"/>
    </source>
</evidence>